<evidence type="ECO:0000256" key="1">
    <source>
        <dbReference type="ARBA" id="ARBA00022491"/>
    </source>
</evidence>
<dbReference type="InterPro" id="IPR023772">
    <property type="entry name" value="DNA-bd_HTH_TetR-type_CS"/>
</dbReference>
<evidence type="ECO:0000256" key="2">
    <source>
        <dbReference type="ARBA" id="ARBA00023015"/>
    </source>
</evidence>
<dbReference type="SUPFAM" id="SSF46689">
    <property type="entry name" value="Homeodomain-like"/>
    <property type="match status" value="1"/>
</dbReference>
<name>A0ABW5XEW8_9MICO</name>
<dbReference type="InterPro" id="IPR039538">
    <property type="entry name" value="BetI_C"/>
</dbReference>
<keyword evidence="2" id="KW-0805">Transcription regulation</keyword>
<keyword evidence="8" id="KW-1185">Reference proteome</keyword>
<accession>A0ABW5XEW8</accession>
<dbReference type="InterPro" id="IPR001647">
    <property type="entry name" value="HTH_TetR"/>
</dbReference>
<dbReference type="Pfam" id="PF00440">
    <property type="entry name" value="TetR_N"/>
    <property type="match status" value="1"/>
</dbReference>
<dbReference type="InterPro" id="IPR009057">
    <property type="entry name" value="Homeodomain-like_sf"/>
</dbReference>
<evidence type="ECO:0000313" key="7">
    <source>
        <dbReference type="EMBL" id="MFD2840278.1"/>
    </source>
</evidence>
<gene>
    <name evidence="7" type="ORF">ACFSYH_06805</name>
</gene>
<keyword evidence="1" id="KW-0678">Repressor</keyword>
<proteinExistence type="predicted"/>
<dbReference type="RefSeq" id="WP_377466071.1">
    <property type="nucleotide sequence ID" value="NZ_JBHUOP010000002.1"/>
</dbReference>
<evidence type="ECO:0000313" key="8">
    <source>
        <dbReference type="Proteomes" id="UP001597391"/>
    </source>
</evidence>
<keyword evidence="4" id="KW-0804">Transcription</keyword>
<reference evidence="8" key="1">
    <citation type="journal article" date="2019" name="Int. J. Syst. Evol. Microbiol.">
        <title>The Global Catalogue of Microorganisms (GCM) 10K type strain sequencing project: providing services to taxonomists for standard genome sequencing and annotation.</title>
        <authorList>
            <consortium name="The Broad Institute Genomics Platform"/>
            <consortium name="The Broad Institute Genome Sequencing Center for Infectious Disease"/>
            <person name="Wu L."/>
            <person name="Ma J."/>
        </authorList>
    </citation>
    <scope>NUCLEOTIDE SEQUENCE [LARGE SCALE GENOMIC DNA]</scope>
    <source>
        <strain evidence="8">KCTC 33576</strain>
    </source>
</reference>
<dbReference type="EMBL" id="JBHUOP010000002">
    <property type="protein sequence ID" value="MFD2840278.1"/>
    <property type="molecule type" value="Genomic_DNA"/>
</dbReference>
<organism evidence="7 8">
    <name type="scientific">Populibacterium corticicola</name>
    <dbReference type="NCBI Taxonomy" id="1812826"/>
    <lineage>
        <taxon>Bacteria</taxon>
        <taxon>Bacillati</taxon>
        <taxon>Actinomycetota</taxon>
        <taxon>Actinomycetes</taxon>
        <taxon>Micrococcales</taxon>
        <taxon>Jonesiaceae</taxon>
        <taxon>Populibacterium</taxon>
    </lineage>
</organism>
<evidence type="ECO:0000259" key="6">
    <source>
        <dbReference type="PROSITE" id="PS50977"/>
    </source>
</evidence>
<evidence type="ECO:0000256" key="3">
    <source>
        <dbReference type="ARBA" id="ARBA00023125"/>
    </source>
</evidence>
<dbReference type="SUPFAM" id="SSF48498">
    <property type="entry name" value="Tetracyclin repressor-like, C-terminal domain"/>
    <property type="match status" value="1"/>
</dbReference>
<dbReference type="PRINTS" id="PR00455">
    <property type="entry name" value="HTHTETR"/>
</dbReference>
<dbReference type="PANTHER" id="PTHR47506">
    <property type="entry name" value="TRANSCRIPTIONAL REGULATORY PROTEIN"/>
    <property type="match status" value="1"/>
</dbReference>
<feature type="domain" description="HTH tetR-type" evidence="6">
    <location>
        <begin position="1"/>
        <end position="55"/>
    </location>
</feature>
<evidence type="ECO:0000256" key="5">
    <source>
        <dbReference type="PROSITE-ProRule" id="PRU00335"/>
    </source>
</evidence>
<feature type="DNA-binding region" description="H-T-H motif" evidence="5">
    <location>
        <begin position="18"/>
        <end position="37"/>
    </location>
</feature>
<dbReference type="InterPro" id="IPR036271">
    <property type="entry name" value="Tet_transcr_reg_TetR-rel_C_sf"/>
</dbReference>
<dbReference type="Proteomes" id="UP001597391">
    <property type="component" value="Unassembled WGS sequence"/>
</dbReference>
<sequence>MLKAAYEQFSTYGYHGASLREIATLCGISHPGIRHHFPTKEDLFIEVLRERDSRVRSIVETWIAEKGVSIEGVVEIARQNMTTPGLLELFTITAAQAGNPDHPAHDFFVMRYAERRRLYAKYLRIGQEQGTVRRDIDLEDTASTIVALLDGIAIQWMMGPEDMCLESLLGKAFADIFASPSEANKFAAQKSRD</sequence>
<evidence type="ECO:0000256" key="4">
    <source>
        <dbReference type="ARBA" id="ARBA00023163"/>
    </source>
</evidence>
<keyword evidence="3 5" id="KW-0238">DNA-binding</keyword>
<dbReference type="PROSITE" id="PS01081">
    <property type="entry name" value="HTH_TETR_1"/>
    <property type="match status" value="1"/>
</dbReference>
<comment type="caution">
    <text evidence="7">The sequence shown here is derived from an EMBL/GenBank/DDBJ whole genome shotgun (WGS) entry which is preliminary data.</text>
</comment>
<dbReference type="PROSITE" id="PS50977">
    <property type="entry name" value="HTH_TETR_2"/>
    <property type="match status" value="1"/>
</dbReference>
<dbReference type="PANTHER" id="PTHR47506:SF3">
    <property type="entry name" value="HTH-TYPE TRANSCRIPTIONAL REGULATOR LMRA"/>
    <property type="match status" value="1"/>
</dbReference>
<dbReference type="Gene3D" id="1.10.357.10">
    <property type="entry name" value="Tetracycline Repressor, domain 2"/>
    <property type="match status" value="1"/>
</dbReference>
<protein>
    <submittedName>
        <fullName evidence="7">TetR/AcrR family transcriptional regulator</fullName>
    </submittedName>
</protein>
<dbReference type="Pfam" id="PF13977">
    <property type="entry name" value="TetR_C_6"/>
    <property type="match status" value="1"/>
</dbReference>